<organism evidence="8 9">
    <name type="scientific">Neokomagataea tanensis</name>
    <dbReference type="NCBI Taxonomy" id="661191"/>
    <lineage>
        <taxon>Bacteria</taxon>
        <taxon>Pseudomonadati</taxon>
        <taxon>Pseudomonadota</taxon>
        <taxon>Alphaproteobacteria</taxon>
        <taxon>Acetobacterales</taxon>
        <taxon>Acetobacteraceae</taxon>
        <taxon>Neokomagataea</taxon>
    </lineage>
</organism>
<dbReference type="InterPro" id="IPR051906">
    <property type="entry name" value="TolC-like"/>
</dbReference>
<keyword evidence="6" id="KW-0472">Membrane</keyword>
<dbReference type="KEGG" id="ntn:D5366_08350"/>
<name>A0A4Y6V9E0_9PROT</name>
<comment type="subcellular location">
    <subcellularLocation>
        <location evidence="1">Cell outer membrane</location>
    </subcellularLocation>
</comment>
<accession>A0A4Y6V9E0</accession>
<dbReference type="GO" id="GO:1990281">
    <property type="term" value="C:efflux pump complex"/>
    <property type="evidence" value="ECO:0007669"/>
    <property type="project" value="TreeGrafter"/>
</dbReference>
<comment type="similarity">
    <text evidence="2">Belongs to the outer membrane factor (OMF) (TC 1.B.17) family.</text>
</comment>
<proteinExistence type="inferred from homology"/>
<dbReference type="EMBL" id="CP032485">
    <property type="protein sequence ID" value="QDH25221.1"/>
    <property type="molecule type" value="Genomic_DNA"/>
</dbReference>
<evidence type="ECO:0000256" key="3">
    <source>
        <dbReference type="ARBA" id="ARBA00022448"/>
    </source>
</evidence>
<gene>
    <name evidence="8" type="ORF">D5366_08350</name>
</gene>
<dbReference type="PIRSF" id="PIRSF001892">
    <property type="entry name" value="CyaE"/>
    <property type="match status" value="1"/>
</dbReference>
<protein>
    <submittedName>
        <fullName evidence="8">TolC family protein</fullName>
    </submittedName>
</protein>
<sequence>MNGSVQFWMNFYRQRYCVRKNTAWHHQSMRGQVMLNKPLTGLFKRHTLMMCGVAALALSSCNDTRDWAPERPDRPWQPTQDMAAQNGLVMPPGVGGFSAPHINNSAAVVAQHVANVPMTGQALSLVELIDIAQRTNPQTRMAWEAARQAAIGVGISSAGLLPQVTLSAMGGFQRMAFPLPNYLSQRGYLTSNGGAFFPKLELDYLLFDFGRTRAQIKEAQQGALAADYGFTQVHQALILAVTKAYYAYQAAQSMSRSAKRAEDNTALLLRAAQSRHAYGEGTVVDVAIAQRNAAQANFEFERAQDAEHTAKRGLLAAMGLPATMTLNIRPMDGQHLPNSLPTDVQALINAALQSRPDVLADLAKLRASDAALSAAKASLAPRIALAGVVQAYIGTLKTYGTQQSAPASSIAQPEESAFLQVNWPIYQGGARANSIHLAESRKKQAEAALTQDRVTVEREVADSQDELGTALAQVKSARVLCSTAQTAFEGAAASYQHGVGTLTDASNAATALYQAQAALAVSEAQVYTNAAVLAHATGRLVSAAGTNVQDDMAGP</sequence>
<reference evidence="8 9" key="1">
    <citation type="submission" date="2018-09" db="EMBL/GenBank/DDBJ databases">
        <title>The complete genome sequence of Neokomagataea tanensis NBRC 106556(T).</title>
        <authorList>
            <person name="Chua K.-O."/>
            <person name="See-Too W.-S."/>
            <person name="Hong K.-W."/>
            <person name="Yin W.-F."/>
            <person name="Chan K.-G."/>
        </authorList>
    </citation>
    <scope>NUCLEOTIDE SEQUENCE [LARGE SCALE GENOMIC DNA]</scope>
    <source>
        <strain evidence="9">AH13 \ NBRC 106556</strain>
    </source>
</reference>
<keyword evidence="7" id="KW-0998">Cell outer membrane</keyword>
<evidence type="ECO:0000313" key="8">
    <source>
        <dbReference type="EMBL" id="QDH25221.1"/>
    </source>
</evidence>
<dbReference type="Gene3D" id="1.20.1600.10">
    <property type="entry name" value="Outer membrane efflux proteins (OEP)"/>
    <property type="match status" value="1"/>
</dbReference>
<dbReference type="InterPro" id="IPR003423">
    <property type="entry name" value="OMP_efflux"/>
</dbReference>
<evidence type="ECO:0000256" key="5">
    <source>
        <dbReference type="ARBA" id="ARBA00022692"/>
    </source>
</evidence>
<evidence type="ECO:0000256" key="2">
    <source>
        <dbReference type="ARBA" id="ARBA00007613"/>
    </source>
</evidence>
<evidence type="ECO:0000313" key="9">
    <source>
        <dbReference type="Proteomes" id="UP000317214"/>
    </source>
</evidence>
<dbReference type="Pfam" id="PF02321">
    <property type="entry name" value="OEP"/>
    <property type="match status" value="2"/>
</dbReference>
<dbReference type="AlphaFoldDB" id="A0A4Y6V9E0"/>
<dbReference type="Proteomes" id="UP000317214">
    <property type="component" value="Chromosome"/>
</dbReference>
<keyword evidence="3" id="KW-0813">Transport</keyword>
<dbReference type="InterPro" id="IPR028351">
    <property type="entry name" value="CyaE"/>
</dbReference>
<keyword evidence="9" id="KW-1185">Reference proteome</keyword>
<dbReference type="PANTHER" id="PTHR30026:SF20">
    <property type="entry name" value="OUTER MEMBRANE PROTEIN TOLC"/>
    <property type="match status" value="1"/>
</dbReference>
<evidence type="ECO:0000256" key="1">
    <source>
        <dbReference type="ARBA" id="ARBA00004442"/>
    </source>
</evidence>
<keyword evidence="4" id="KW-1134">Transmembrane beta strand</keyword>
<dbReference type="GO" id="GO:0015288">
    <property type="term" value="F:porin activity"/>
    <property type="evidence" value="ECO:0007669"/>
    <property type="project" value="TreeGrafter"/>
</dbReference>
<evidence type="ECO:0000256" key="7">
    <source>
        <dbReference type="ARBA" id="ARBA00023237"/>
    </source>
</evidence>
<dbReference type="PANTHER" id="PTHR30026">
    <property type="entry name" value="OUTER MEMBRANE PROTEIN TOLC"/>
    <property type="match status" value="1"/>
</dbReference>
<dbReference type="GO" id="GO:0015562">
    <property type="term" value="F:efflux transmembrane transporter activity"/>
    <property type="evidence" value="ECO:0007669"/>
    <property type="project" value="InterPro"/>
</dbReference>
<dbReference type="GO" id="GO:0009279">
    <property type="term" value="C:cell outer membrane"/>
    <property type="evidence" value="ECO:0007669"/>
    <property type="project" value="UniProtKB-SubCell"/>
</dbReference>
<evidence type="ECO:0000256" key="4">
    <source>
        <dbReference type="ARBA" id="ARBA00022452"/>
    </source>
</evidence>
<evidence type="ECO:0000256" key="6">
    <source>
        <dbReference type="ARBA" id="ARBA00023136"/>
    </source>
</evidence>
<dbReference type="SUPFAM" id="SSF56954">
    <property type="entry name" value="Outer membrane efflux proteins (OEP)"/>
    <property type="match status" value="1"/>
</dbReference>
<keyword evidence="5" id="KW-0812">Transmembrane</keyword>
<dbReference type="OrthoDB" id="5296315at2"/>